<dbReference type="AlphaFoldDB" id="A0A1F7X4E5"/>
<dbReference type="EMBL" id="MGFQ01000024">
    <property type="protein sequence ID" value="OGM09165.1"/>
    <property type="molecule type" value="Genomic_DNA"/>
</dbReference>
<accession>A0A1F7X4E5</accession>
<reference evidence="1 2" key="1">
    <citation type="journal article" date="2016" name="Nat. Commun.">
        <title>Thousands of microbial genomes shed light on interconnected biogeochemical processes in an aquifer system.</title>
        <authorList>
            <person name="Anantharaman K."/>
            <person name="Brown C.T."/>
            <person name="Hug L.A."/>
            <person name="Sharon I."/>
            <person name="Castelle C.J."/>
            <person name="Probst A.J."/>
            <person name="Thomas B.C."/>
            <person name="Singh A."/>
            <person name="Wilkins M.J."/>
            <person name="Karaoz U."/>
            <person name="Brodie E.L."/>
            <person name="Williams K.H."/>
            <person name="Hubbard S.S."/>
            <person name="Banfield J.F."/>
        </authorList>
    </citation>
    <scope>NUCLEOTIDE SEQUENCE [LARGE SCALE GENOMIC DNA]</scope>
</reference>
<evidence type="ECO:0000313" key="2">
    <source>
        <dbReference type="Proteomes" id="UP000176939"/>
    </source>
</evidence>
<gene>
    <name evidence="1" type="ORF">A2Z67_04460</name>
</gene>
<organism evidence="1 2">
    <name type="scientific">Candidatus Woesebacteria bacterium RBG_13_36_22</name>
    <dbReference type="NCBI Taxonomy" id="1802478"/>
    <lineage>
        <taxon>Bacteria</taxon>
        <taxon>Candidatus Woeseibacteriota</taxon>
    </lineage>
</organism>
<name>A0A1F7X4E5_9BACT</name>
<evidence type="ECO:0000313" key="1">
    <source>
        <dbReference type="EMBL" id="OGM09165.1"/>
    </source>
</evidence>
<sequence length="65" mass="7622">MKIVEGVEGFWHYHLARDGEKKALCGNERVMETSIPLSAWNSTPKDYHIPEKWCKECEAVWKNED</sequence>
<dbReference type="Proteomes" id="UP000176939">
    <property type="component" value="Unassembled WGS sequence"/>
</dbReference>
<protein>
    <submittedName>
        <fullName evidence="1">Uncharacterized protein</fullName>
    </submittedName>
</protein>
<proteinExistence type="predicted"/>
<comment type="caution">
    <text evidence="1">The sequence shown here is derived from an EMBL/GenBank/DDBJ whole genome shotgun (WGS) entry which is preliminary data.</text>
</comment>